<organism evidence="1 2">
    <name type="scientific">Trichinella papuae</name>
    <dbReference type="NCBI Taxonomy" id="268474"/>
    <lineage>
        <taxon>Eukaryota</taxon>
        <taxon>Metazoa</taxon>
        <taxon>Ecdysozoa</taxon>
        <taxon>Nematoda</taxon>
        <taxon>Enoplea</taxon>
        <taxon>Dorylaimia</taxon>
        <taxon>Trichinellida</taxon>
        <taxon>Trichinellidae</taxon>
        <taxon>Trichinella</taxon>
    </lineage>
</organism>
<proteinExistence type="predicted"/>
<accession>A0A0V1M6J1</accession>
<comment type="caution">
    <text evidence="1">The sequence shown here is derived from an EMBL/GenBank/DDBJ whole genome shotgun (WGS) entry which is preliminary data.</text>
</comment>
<sequence length="72" mass="8583">MQDKAASQFVIFVDNEDYGSFCIDFGWGGKKKLFSFHLKRQRCAKVILVDLVRSRSAGFWCWRVLDRMRRDF</sequence>
<gene>
    <name evidence="1" type="ORF">T10_1255</name>
</gene>
<evidence type="ECO:0000313" key="1">
    <source>
        <dbReference type="EMBL" id="KRZ67274.1"/>
    </source>
</evidence>
<evidence type="ECO:0000313" key="2">
    <source>
        <dbReference type="Proteomes" id="UP000054843"/>
    </source>
</evidence>
<reference evidence="1 2" key="1">
    <citation type="submission" date="2015-01" db="EMBL/GenBank/DDBJ databases">
        <title>Evolution of Trichinella species and genotypes.</title>
        <authorList>
            <person name="Korhonen P.K."/>
            <person name="Edoardo P."/>
            <person name="Giuseppe L.R."/>
            <person name="Gasser R.B."/>
        </authorList>
    </citation>
    <scope>NUCLEOTIDE SEQUENCE [LARGE SCALE GENOMIC DNA]</scope>
    <source>
        <strain evidence="1">ISS1980</strain>
    </source>
</reference>
<dbReference type="EMBL" id="JYDO01000202">
    <property type="protein sequence ID" value="KRZ67274.1"/>
    <property type="molecule type" value="Genomic_DNA"/>
</dbReference>
<keyword evidence="2" id="KW-1185">Reference proteome</keyword>
<protein>
    <submittedName>
        <fullName evidence="1">Uncharacterized protein</fullName>
    </submittedName>
</protein>
<dbReference type="Proteomes" id="UP000054843">
    <property type="component" value="Unassembled WGS sequence"/>
</dbReference>
<name>A0A0V1M6J1_9BILA</name>
<dbReference type="AlphaFoldDB" id="A0A0V1M6J1"/>